<accession>A0AAD7FIA7</accession>
<feature type="region of interest" description="Disordered" evidence="1">
    <location>
        <begin position="17"/>
        <end position="39"/>
    </location>
</feature>
<keyword evidence="3" id="KW-1185">Reference proteome</keyword>
<evidence type="ECO:0000313" key="3">
    <source>
        <dbReference type="Proteomes" id="UP001221142"/>
    </source>
</evidence>
<reference evidence="2" key="1">
    <citation type="submission" date="2023-03" db="EMBL/GenBank/DDBJ databases">
        <title>Massive genome expansion in bonnet fungi (Mycena s.s.) driven by repeated elements and novel gene families across ecological guilds.</title>
        <authorList>
            <consortium name="Lawrence Berkeley National Laboratory"/>
            <person name="Harder C.B."/>
            <person name="Miyauchi S."/>
            <person name="Viragh M."/>
            <person name="Kuo A."/>
            <person name="Thoen E."/>
            <person name="Andreopoulos B."/>
            <person name="Lu D."/>
            <person name="Skrede I."/>
            <person name="Drula E."/>
            <person name="Henrissat B."/>
            <person name="Morin E."/>
            <person name="Kohler A."/>
            <person name="Barry K."/>
            <person name="LaButti K."/>
            <person name="Morin E."/>
            <person name="Salamov A."/>
            <person name="Lipzen A."/>
            <person name="Mereny Z."/>
            <person name="Hegedus B."/>
            <person name="Baldrian P."/>
            <person name="Stursova M."/>
            <person name="Weitz H."/>
            <person name="Taylor A."/>
            <person name="Grigoriev I.V."/>
            <person name="Nagy L.G."/>
            <person name="Martin F."/>
            <person name="Kauserud H."/>
        </authorList>
    </citation>
    <scope>NUCLEOTIDE SEQUENCE</scope>
    <source>
        <strain evidence="2">9284</strain>
    </source>
</reference>
<gene>
    <name evidence="2" type="ORF">FB45DRAFT_870343</name>
</gene>
<organism evidence="2 3">
    <name type="scientific">Roridomyces roridus</name>
    <dbReference type="NCBI Taxonomy" id="1738132"/>
    <lineage>
        <taxon>Eukaryota</taxon>
        <taxon>Fungi</taxon>
        <taxon>Dikarya</taxon>
        <taxon>Basidiomycota</taxon>
        <taxon>Agaricomycotina</taxon>
        <taxon>Agaricomycetes</taxon>
        <taxon>Agaricomycetidae</taxon>
        <taxon>Agaricales</taxon>
        <taxon>Marasmiineae</taxon>
        <taxon>Mycenaceae</taxon>
        <taxon>Roridomyces</taxon>
    </lineage>
</organism>
<comment type="caution">
    <text evidence="2">The sequence shown here is derived from an EMBL/GenBank/DDBJ whole genome shotgun (WGS) entry which is preliminary data.</text>
</comment>
<sequence length="200" mass="22175">MSAPYVYYAPQPPHHGHLGLYHAPPPPQPQPQPAAQPFPTPQSLNLTNCTFPGFATVCQICHPLREVPEDDLYPLNFRVEFAPSNSLGAGVQGAGISLGGILTRARLSSCRRHSRGTFKYFLSTIQIDGYDYRPSTPAQQLYIPGNCEHQLLTRADIAAWVAVAVAGHLGVQDVRYLRANLVQFQYVGEQLWKAVVRRTR</sequence>
<evidence type="ECO:0000313" key="2">
    <source>
        <dbReference type="EMBL" id="KAJ7622109.1"/>
    </source>
</evidence>
<feature type="compositionally biased region" description="Pro residues" evidence="1">
    <location>
        <begin position="23"/>
        <end position="39"/>
    </location>
</feature>
<dbReference type="AlphaFoldDB" id="A0AAD7FIA7"/>
<proteinExistence type="predicted"/>
<evidence type="ECO:0000256" key="1">
    <source>
        <dbReference type="SAM" id="MobiDB-lite"/>
    </source>
</evidence>
<name>A0AAD7FIA7_9AGAR</name>
<dbReference type="EMBL" id="JARKIF010000015">
    <property type="protein sequence ID" value="KAJ7622109.1"/>
    <property type="molecule type" value="Genomic_DNA"/>
</dbReference>
<dbReference type="Proteomes" id="UP001221142">
    <property type="component" value="Unassembled WGS sequence"/>
</dbReference>
<protein>
    <submittedName>
        <fullName evidence="2">Uncharacterized protein</fullName>
    </submittedName>
</protein>